<accession>E2BZG7</accession>
<gene>
    <name evidence="1" type="ORF">EAI_05054</name>
</gene>
<dbReference type="AlphaFoldDB" id="E2BZG7"/>
<organism evidence="2">
    <name type="scientific">Harpegnathos saltator</name>
    <name type="common">Jerdon's jumping ant</name>
    <dbReference type="NCBI Taxonomy" id="610380"/>
    <lineage>
        <taxon>Eukaryota</taxon>
        <taxon>Metazoa</taxon>
        <taxon>Ecdysozoa</taxon>
        <taxon>Arthropoda</taxon>
        <taxon>Hexapoda</taxon>
        <taxon>Insecta</taxon>
        <taxon>Pterygota</taxon>
        <taxon>Neoptera</taxon>
        <taxon>Endopterygota</taxon>
        <taxon>Hymenoptera</taxon>
        <taxon>Apocrita</taxon>
        <taxon>Aculeata</taxon>
        <taxon>Formicoidea</taxon>
        <taxon>Formicidae</taxon>
        <taxon>Ponerinae</taxon>
        <taxon>Ponerini</taxon>
        <taxon>Harpegnathos</taxon>
    </lineage>
</organism>
<sequence length="40" mass="4629">SLFLKMKFIKNEKRSSLNDDSLPRLMRLATCNMQIDVSAL</sequence>
<proteinExistence type="predicted"/>
<dbReference type="EMBL" id="GL451626">
    <property type="protein sequence ID" value="EFN78913.1"/>
    <property type="molecule type" value="Genomic_DNA"/>
</dbReference>
<evidence type="ECO:0000313" key="1">
    <source>
        <dbReference type="EMBL" id="EFN78913.1"/>
    </source>
</evidence>
<feature type="non-terminal residue" evidence="1">
    <location>
        <position position="40"/>
    </location>
</feature>
<feature type="non-terminal residue" evidence="1">
    <location>
        <position position="1"/>
    </location>
</feature>
<keyword evidence="2" id="KW-1185">Reference proteome</keyword>
<evidence type="ECO:0000313" key="2">
    <source>
        <dbReference type="Proteomes" id="UP000008237"/>
    </source>
</evidence>
<protein>
    <submittedName>
        <fullName evidence="1">Uncharacterized protein</fullName>
    </submittedName>
</protein>
<dbReference type="InParanoid" id="E2BZG7"/>
<reference evidence="1 2" key="1">
    <citation type="journal article" date="2010" name="Science">
        <title>Genomic comparison of the ants Camponotus floridanus and Harpegnathos saltator.</title>
        <authorList>
            <person name="Bonasio R."/>
            <person name="Zhang G."/>
            <person name="Ye C."/>
            <person name="Mutti N.S."/>
            <person name="Fang X."/>
            <person name="Qin N."/>
            <person name="Donahue G."/>
            <person name="Yang P."/>
            <person name="Li Q."/>
            <person name="Li C."/>
            <person name="Zhang P."/>
            <person name="Huang Z."/>
            <person name="Berger S.L."/>
            <person name="Reinberg D."/>
            <person name="Wang J."/>
            <person name="Liebig J."/>
        </authorList>
    </citation>
    <scope>NUCLEOTIDE SEQUENCE [LARGE SCALE GENOMIC DNA]</scope>
    <source>
        <strain evidence="1 2">R22 G/1</strain>
    </source>
</reference>
<name>E2BZG7_HARSA</name>
<dbReference type="Proteomes" id="UP000008237">
    <property type="component" value="Unassembled WGS sequence"/>
</dbReference>